<dbReference type="Proteomes" id="UP000299102">
    <property type="component" value="Unassembled WGS sequence"/>
</dbReference>
<dbReference type="AlphaFoldDB" id="A0A4C1SYS4"/>
<protein>
    <submittedName>
        <fullName evidence="1">Uncharacterized protein</fullName>
    </submittedName>
</protein>
<feature type="non-terminal residue" evidence="1">
    <location>
        <position position="214"/>
    </location>
</feature>
<reference evidence="1 2" key="1">
    <citation type="journal article" date="2019" name="Commun. Biol.">
        <title>The bagworm genome reveals a unique fibroin gene that provides high tensile strength.</title>
        <authorList>
            <person name="Kono N."/>
            <person name="Nakamura H."/>
            <person name="Ohtoshi R."/>
            <person name="Tomita M."/>
            <person name="Numata K."/>
            <person name="Arakawa K."/>
        </authorList>
    </citation>
    <scope>NUCLEOTIDE SEQUENCE [LARGE SCALE GENOMIC DNA]</scope>
</reference>
<gene>
    <name evidence="1" type="ORF">EVAR_64699_1</name>
</gene>
<dbReference type="InterPro" id="IPR013761">
    <property type="entry name" value="SAM/pointed_sf"/>
</dbReference>
<dbReference type="Gene3D" id="1.10.150.50">
    <property type="entry name" value="Transcription Factor, Ets-1"/>
    <property type="match status" value="1"/>
</dbReference>
<keyword evidence="2" id="KW-1185">Reference proteome</keyword>
<accession>A0A4C1SYS4</accession>
<dbReference type="EMBL" id="BGZK01004033">
    <property type="protein sequence ID" value="GBP06417.1"/>
    <property type="molecule type" value="Genomic_DNA"/>
</dbReference>
<comment type="caution">
    <text evidence="1">The sequence shown here is derived from an EMBL/GenBank/DDBJ whole genome shotgun (WGS) entry which is preliminary data.</text>
</comment>
<proteinExistence type="predicted"/>
<organism evidence="1 2">
    <name type="scientific">Eumeta variegata</name>
    <name type="common">Bagworm moth</name>
    <name type="synonym">Eumeta japonica</name>
    <dbReference type="NCBI Taxonomy" id="151549"/>
    <lineage>
        <taxon>Eukaryota</taxon>
        <taxon>Metazoa</taxon>
        <taxon>Ecdysozoa</taxon>
        <taxon>Arthropoda</taxon>
        <taxon>Hexapoda</taxon>
        <taxon>Insecta</taxon>
        <taxon>Pterygota</taxon>
        <taxon>Neoptera</taxon>
        <taxon>Endopterygota</taxon>
        <taxon>Lepidoptera</taxon>
        <taxon>Glossata</taxon>
        <taxon>Ditrysia</taxon>
        <taxon>Tineoidea</taxon>
        <taxon>Psychidae</taxon>
        <taxon>Oiketicinae</taxon>
        <taxon>Eumeta</taxon>
    </lineage>
</organism>
<evidence type="ECO:0000313" key="1">
    <source>
        <dbReference type="EMBL" id="GBP06417.1"/>
    </source>
</evidence>
<sequence length="214" mass="24573">MFTFSIFGPLSEIAGHDAELELKSVTGAAKREAMAYTTEHHGQRRDVPTRMIENAHTVKNLYHPVYTADNADGRKDRVISEKTTKTTDRSVNHVMKRVGVEGMRYFNRSLESDSSLNKRRRKRQDIDACEKFKYRPGMTQITHPSVNGDTYVPNKECFSLIDEQKIKDINMLQLLSQEDIKELIPILGHRVKLIAGIKQLKQIIDKAFPTEEQE</sequence>
<dbReference type="OrthoDB" id="3598281at2759"/>
<evidence type="ECO:0000313" key="2">
    <source>
        <dbReference type="Proteomes" id="UP000299102"/>
    </source>
</evidence>
<name>A0A4C1SYS4_EUMVA</name>